<evidence type="ECO:0000256" key="1">
    <source>
        <dbReference type="ARBA" id="ARBA00004496"/>
    </source>
</evidence>
<comment type="subcellular location">
    <subcellularLocation>
        <location evidence="1">Cytoplasm</location>
    </subcellularLocation>
</comment>
<proteinExistence type="inferred from homology"/>
<evidence type="ECO:0000313" key="7">
    <source>
        <dbReference type="Proteomes" id="UP000032420"/>
    </source>
</evidence>
<keyword evidence="5" id="KW-0143">Chaperone</keyword>
<sequence>MLHWRSRRGMHELDILLISFFENCFNKLSLKDKLAYKDLLKYEDNEIFNWLMCINSNNDINLKRIINHIKNYAKTYRPSRT</sequence>
<keyword evidence="7" id="KW-1185">Reference proteome</keyword>
<dbReference type="Pfam" id="PF03937">
    <property type="entry name" value="Sdh5"/>
    <property type="match status" value="1"/>
</dbReference>
<dbReference type="EMBL" id="LM655252">
    <property type="protein sequence ID" value="CDZ16464.1"/>
    <property type="molecule type" value="Genomic_DNA"/>
</dbReference>
<dbReference type="Gene3D" id="1.10.150.250">
    <property type="entry name" value="Flavinator of succinate dehydrogenase"/>
    <property type="match status" value="1"/>
</dbReference>
<organism evidence="6 7">
    <name type="scientific">Candidatus Johnevansia muelleri</name>
    <dbReference type="NCBI Taxonomy" id="1495769"/>
    <lineage>
        <taxon>Bacteria</taxon>
        <taxon>Pseudomonadati</taxon>
        <taxon>Pseudomonadota</taxon>
        <taxon>Gammaproteobacteria</taxon>
        <taxon>Candidatus Johnevansiales</taxon>
        <taxon>Candidatus Johnevansiaceae</taxon>
        <taxon>Candidatus Johnevansia</taxon>
    </lineage>
</organism>
<dbReference type="KEGG" id="eme:CEM_200"/>
<evidence type="ECO:0000313" key="6">
    <source>
        <dbReference type="EMBL" id="CDZ16464.1"/>
    </source>
</evidence>
<protein>
    <recommendedName>
        <fullName evidence="3">FAD assembly factor SdhE</fullName>
    </recommendedName>
</protein>
<evidence type="ECO:0000256" key="4">
    <source>
        <dbReference type="ARBA" id="ARBA00022490"/>
    </source>
</evidence>
<dbReference type="GO" id="GO:0005737">
    <property type="term" value="C:cytoplasm"/>
    <property type="evidence" value="ECO:0007669"/>
    <property type="project" value="UniProtKB-SubCell"/>
</dbReference>
<dbReference type="Proteomes" id="UP000032420">
    <property type="component" value="Chromosome I"/>
</dbReference>
<reference evidence="7" key="1">
    <citation type="submission" date="2014-07" db="EMBL/GenBank/DDBJ databases">
        <authorList>
            <person name="Santos-Garcia D."/>
        </authorList>
    </citation>
    <scope>NUCLEOTIDE SEQUENCE [LARGE SCALE GENOMIC DNA]</scope>
</reference>
<comment type="similarity">
    <text evidence="2">Belongs to the SdhE FAD assembly factor family.</text>
</comment>
<dbReference type="GO" id="GO:0006105">
    <property type="term" value="P:succinate metabolic process"/>
    <property type="evidence" value="ECO:0007669"/>
    <property type="project" value="TreeGrafter"/>
</dbReference>
<dbReference type="PANTHER" id="PTHR39585">
    <property type="entry name" value="FAD ASSEMBLY FACTOR SDHE"/>
    <property type="match status" value="1"/>
</dbReference>
<gene>
    <name evidence="6" type="ORF">CEM_200</name>
</gene>
<dbReference type="STRING" id="1495769.CEM_200"/>
<evidence type="ECO:0000256" key="5">
    <source>
        <dbReference type="ARBA" id="ARBA00023186"/>
    </source>
</evidence>
<dbReference type="InterPro" id="IPR050531">
    <property type="entry name" value="SdhE_FAD_assembly_factor"/>
</dbReference>
<dbReference type="PANTHER" id="PTHR39585:SF1">
    <property type="entry name" value="FAD ASSEMBLY FACTOR SDHE"/>
    <property type="match status" value="1"/>
</dbReference>
<evidence type="ECO:0000256" key="2">
    <source>
        <dbReference type="ARBA" id="ARBA00008571"/>
    </source>
</evidence>
<dbReference type="AlphaFoldDB" id="A0A078KI91"/>
<dbReference type="InterPro" id="IPR005631">
    <property type="entry name" value="SDH"/>
</dbReference>
<dbReference type="InterPro" id="IPR036714">
    <property type="entry name" value="SDH_sf"/>
</dbReference>
<dbReference type="HOGENOM" id="CLU_103054_2_2_6"/>
<accession>A0A078KI91</accession>
<name>A0A078KI91_9GAMM</name>
<dbReference type="SUPFAM" id="SSF109910">
    <property type="entry name" value="YgfY-like"/>
    <property type="match status" value="1"/>
</dbReference>
<evidence type="ECO:0000256" key="3">
    <source>
        <dbReference type="ARBA" id="ARBA00019418"/>
    </source>
</evidence>
<keyword evidence="4" id="KW-0963">Cytoplasm</keyword>